<keyword evidence="3" id="KW-1185">Reference proteome</keyword>
<dbReference type="PANTHER" id="PTHR30373:SF8">
    <property type="entry name" value="BLL7265 PROTEIN"/>
    <property type="match status" value="1"/>
</dbReference>
<accession>A0A9W6N9G9</accession>
<evidence type="ECO:0000313" key="3">
    <source>
        <dbReference type="Proteomes" id="UP001143330"/>
    </source>
</evidence>
<reference evidence="2" key="1">
    <citation type="journal article" date="2014" name="Int. J. Syst. Evol. Microbiol.">
        <title>Complete genome sequence of Corynebacterium casei LMG S-19264T (=DSM 44701T), isolated from a smear-ripened cheese.</title>
        <authorList>
            <consortium name="US DOE Joint Genome Institute (JGI-PGF)"/>
            <person name="Walter F."/>
            <person name="Albersmeier A."/>
            <person name="Kalinowski J."/>
            <person name="Ruckert C."/>
        </authorList>
    </citation>
    <scope>NUCLEOTIDE SEQUENCE</scope>
    <source>
        <strain evidence="2">VKM B-2789</strain>
    </source>
</reference>
<sequence length="211" mass="21945">MDTGSSQGPLTAEEHAALAAAVRRAEAGTSGEIRLLMVTDPLVRHPFYALMWAALVALILPWPLAFLTTLDVPELLAAQAAAFALFGALLLATPLGRLLVPRAAAEEAARAAALDHFLALGMHGTRGRTGVLILVAPAERIVEVVADQAIHSRVGTQAWQGVCAAVLQGAREGRLADGLAAGVEAAGQILRAHLPAADDNSNELPDRVLVI</sequence>
<dbReference type="EMBL" id="BSFM01000006">
    <property type="protein sequence ID" value="GLK83439.1"/>
    <property type="molecule type" value="Genomic_DNA"/>
</dbReference>
<keyword evidence="1" id="KW-0472">Membrane</keyword>
<dbReference type="Pfam" id="PF17174">
    <property type="entry name" value="DUF5130"/>
    <property type="match status" value="1"/>
</dbReference>
<feature type="transmembrane region" description="Helical" evidence="1">
    <location>
        <begin position="47"/>
        <end position="70"/>
    </location>
</feature>
<proteinExistence type="predicted"/>
<dbReference type="Gene3D" id="3.10.310.50">
    <property type="match status" value="1"/>
</dbReference>
<keyword evidence="1" id="KW-1133">Transmembrane helix</keyword>
<dbReference type="RefSeq" id="WP_213367050.1">
    <property type="nucleotide sequence ID" value="NZ_BSFM01000006.1"/>
</dbReference>
<protein>
    <recommendedName>
        <fullName evidence="4">TPM domain-containing protein</fullName>
    </recommendedName>
</protein>
<keyword evidence="1" id="KW-0812">Transmembrane</keyword>
<reference evidence="2" key="2">
    <citation type="submission" date="2023-01" db="EMBL/GenBank/DDBJ databases">
        <authorList>
            <person name="Sun Q."/>
            <person name="Evtushenko L."/>
        </authorList>
    </citation>
    <scope>NUCLEOTIDE SEQUENCE</scope>
    <source>
        <strain evidence="2">VKM B-2789</strain>
    </source>
</reference>
<name>A0A9W6N9G9_9HYPH</name>
<organism evidence="2 3">
    <name type="scientific">Ancylobacter defluvii</name>
    <dbReference type="NCBI Taxonomy" id="1282440"/>
    <lineage>
        <taxon>Bacteria</taxon>
        <taxon>Pseudomonadati</taxon>
        <taxon>Pseudomonadota</taxon>
        <taxon>Alphaproteobacteria</taxon>
        <taxon>Hyphomicrobiales</taxon>
        <taxon>Xanthobacteraceae</taxon>
        <taxon>Ancylobacter</taxon>
    </lineage>
</organism>
<evidence type="ECO:0000313" key="2">
    <source>
        <dbReference type="EMBL" id="GLK83439.1"/>
    </source>
</evidence>
<dbReference type="AlphaFoldDB" id="A0A9W6N9G9"/>
<dbReference type="PANTHER" id="PTHR30373">
    <property type="entry name" value="UPF0603 PROTEIN YGCG"/>
    <property type="match status" value="1"/>
</dbReference>
<dbReference type="Proteomes" id="UP001143330">
    <property type="component" value="Unassembled WGS sequence"/>
</dbReference>
<evidence type="ECO:0008006" key="4">
    <source>
        <dbReference type="Google" id="ProtNLM"/>
    </source>
</evidence>
<feature type="transmembrane region" description="Helical" evidence="1">
    <location>
        <begin position="76"/>
        <end position="100"/>
    </location>
</feature>
<gene>
    <name evidence="2" type="ORF">GCM10017653_15080</name>
</gene>
<evidence type="ECO:0000256" key="1">
    <source>
        <dbReference type="SAM" id="Phobius"/>
    </source>
</evidence>
<dbReference type="InterPro" id="IPR033437">
    <property type="entry name" value="DUF5130"/>
</dbReference>
<comment type="caution">
    <text evidence="2">The sequence shown here is derived from an EMBL/GenBank/DDBJ whole genome shotgun (WGS) entry which is preliminary data.</text>
</comment>